<dbReference type="InParanoid" id="A0A136JH82"/>
<gene>
    <name evidence="2" type="ORF">Micbo1qcDRAFT_155059</name>
</gene>
<evidence type="ECO:0000313" key="2">
    <source>
        <dbReference type="EMBL" id="KXJ96499.1"/>
    </source>
</evidence>
<feature type="compositionally biased region" description="Low complexity" evidence="1">
    <location>
        <begin position="92"/>
        <end position="108"/>
    </location>
</feature>
<reference evidence="3" key="1">
    <citation type="submission" date="2016-02" db="EMBL/GenBank/DDBJ databases">
        <title>Draft genome sequence of Microdochium bolleyi, a fungal endophyte of beachgrass.</title>
        <authorList>
            <consortium name="DOE Joint Genome Institute"/>
            <person name="David A.S."/>
            <person name="May G."/>
            <person name="Haridas S."/>
            <person name="Lim J."/>
            <person name="Wang M."/>
            <person name="Labutti K."/>
            <person name="Lipzen A."/>
            <person name="Barry K."/>
            <person name="Grigoriev I.V."/>
        </authorList>
    </citation>
    <scope>NUCLEOTIDE SEQUENCE [LARGE SCALE GENOMIC DNA]</scope>
    <source>
        <strain evidence="3">J235TASD1</strain>
    </source>
</reference>
<feature type="non-terminal residue" evidence="2">
    <location>
        <position position="128"/>
    </location>
</feature>
<dbReference type="AlphaFoldDB" id="A0A136JH82"/>
<keyword evidence="3" id="KW-1185">Reference proteome</keyword>
<dbReference type="EMBL" id="KQ964245">
    <property type="protein sequence ID" value="KXJ96499.1"/>
    <property type="molecule type" value="Genomic_DNA"/>
</dbReference>
<protein>
    <submittedName>
        <fullName evidence="2">Uncharacterized protein</fullName>
    </submittedName>
</protein>
<feature type="region of interest" description="Disordered" evidence="1">
    <location>
        <begin position="92"/>
        <end position="128"/>
    </location>
</feature>
<dbReference type="Proteomes" id="UP000070501">
    <property type="component" value="Unassembled WGS sequence"/>
</dbReference>
<accession>A0A136JH82</accession>
<feature type="compositionally biased region" description="Polar residues" evidence="1">
    <location>
        <begin position="110"/>
        <end position="121"/>
    </location>
</feature>
<sequence>MSAPRRCWPTWRQSTRGSLRRLDRQSDASRLPKAPATSSTPLELISEARLHPLSGTASSTTMSSCAIGLSEASHPLLNCYCASGGSRRWRNQVSLQPSRSSSSMVRQSRTLRSCLSGSTGAPRSRMKV</sequence>
<evidence type="ECO:0000313" key="3">
    <source>
        <dbReference type="Proteomes" id="UP000070501"/>
    </source>
</evidence>
<feature type="region of interest" description="Disordered" evidence="1">
    <location>
        <begin position="18"/>
        <end position="45"/>
    </location>
</feature>
<proteinExistence type="predicted"/>
<organism evidence="2 3">
    <name type="scientific">Microdochium bolleyi</name>
    <dbReference type="NCBI Taxonomy" id="196109"/>
    <lineage>
        <taxon>Eukaryota</taxon>
        <taxon>Fungi</taxon>
        <taxon>Dikarya</taxon>
        <taxon>Ascomycota</taxon>
        <taxon>Pezizomycotina</taxon>
        <taxon>Sordariomycetes</taxon>
        <taxon>Xylariomycetidae</taxon>
        <taxon>Xylariales</taxon>
        <taxon>Microdochiaceae</taxon>
        <taxon>Microdochium</taxon>
    </lineage>
</organism>
<evidence type="ECO:0000256" key="1">
    <source>
        <dbReference type="SAM" id="MobiDB-lite"/>
    </source>
</evidence>
<name>A0A136JH82_9PEZI</name>